<organism evidence="3 4">
    <name type="scientific">Candidatus Magnetoglobus multicellularis str. Araruama</name>
    <dbReference type="NCBI Taxonomy" id="890399"/>
    <lineage>
        <taxon>Bacteria</taxon>
        <taxon>Pseudomonadati</taxon>
        <taxon>Thermodesulfobacteriota</taxon>
        <taxon>Desulfobacteria</taxon>
        <taxon>Desulfobacterales</taxon>
        <taxon>Desulfobacteraceae</taxon>
        <taxon>Candidatus Magnetoglobus</taxon>
    </lineage>
</organism>
<dbReference type="InterPro" id="IPR023393">
    <property type="entry name" value="START-like_dom_sf"/>
</dbReference>
<dbReference type="Proteomes" id="UP000189670">
    <property type="component" value="Unassembled WGS sequence"/>
</dbReference>
<feature type="domain" description="Coenzyme Q-binding protein COQ10 START" evidence="2">
    <location>
        <begin position="83"/>
        <end position="177"/>
    </location>
</feature>
<protein>
    <recommendedName>
        <fullName evidence="2">Coenzyme Q-binding protein COQ10 START domain-containing protein</fullName>
    </recommendedName>
</protein>
<dbReference type="Gene3D" id="3.30.530.20">
    <property type="match status" value="1"/>
</dbReference>
<gene>
    <name evidence="3" type="ORF">OMM_00430</name>
</gene>
<accession>A0A1V1PGU3</accession>
<evidence type="ECO:0000313" key="4">
    <source>
        <dbReference type="Proteomes" id="UP000189670"/>
    </source>
</evidence>
<evidence type="ECO:0000259" key="2">
    <source>
        <dbReference type="Pfam" id="PF03364"/>
    </source>
</evidence>
<dbReference type="AlphaFoldDB" id="A0A1V1PGU3"/>
<proteinExistence type="inferred from homology"/>
<name>A0A1V1PGU3_9BACT</name>
<evidence type="ECO:0000313" key="3">
    <source>
        <dbReference type="EMBL" id="ETR74119.1"/>
    </source>
</evidence>
<reference evidence="4" key="1">
    <citation type="submission" date="2012-11" db="EMBL/GenBank/DDBJ databases">
        <authorList>
            <person name="Lucero-Rivera Y.E."/>
            <person name="Tovar-Ramirez D."/>
        </authorList>
    </citation>
    <scope>NUCLEOTIDE SEQUENCE [LARGE SCALE GENOMIC DNA]</scope>
    <source>
        <strain evidence="4">Araruama</strain>
    </source>
</reference>
<comment type="caution">
    <text evidence="3">The sequence shown here is derived from an EMBL/GenBank/DDBJ whole genome shotgun (WGS) entry which is preliminary data.</text>
</comment>
<comment type="similarity">
    <text evidence="1">Belongs to the ribosome association toxin RatA family.</text>
</comment>
<dbReference type="EMBL" id="ATBP01000020">
    <property type="protein sequence ID" value="ETR74119.1"/>
    <property type="molecule type" value="Genomic_DNA"/>
</dbReference>
<dbReference type="SUPFAM" id="SSF55961">
    <property type="entry name" value="Bet v1-like"/>
    <property type="match status" value="1"/>
</dbReference>
<dbReference type="InterPro" id="IPR005031">
    <property type="entry name" value="COQ10_START"/>
</dbReference>
<dbReference type="Pfam" id="PF03364">
    <property type="entry name" value="Polyketide_cyc"/>
    <property type="match status" value="1"/>
</dbReference>
<sequence length="197" mass="22569">MYKFLYHITILLFLLLLPCHTYCNNTIVPVLKHDIGNIHDLAGLIKGGQLFVIFPKQQISLNVRDTDKKETFETRFVSSMAIIDAPAQIIRNVINDYANYSKFMPQNDQSTILEKNKHYVIAQYSVFVKLPVFKIHASFDLKHQLDDHGDITWTLIKGKMKASLGRWEIIPISATKTLLINTSWSDHKSIGFFLGCS</sequence>
<evidence type="ECO:0000256" key="1">
    <source>
        <dbReference type="ARBA" id="ARBA00008918"/>
    </source>
</evidence>